<name>A0ABN1JD82_9CLOT</name>
<protein>
    <submittedName>
        <fullName evidence="1">Uncharacterized protein</fullName>
    </submittedName>
</protein>
<comment type="caution">
    <text evidence="1">The sequence shown here is derived from an EMBL/GenBank/DDBJ whole genome shotgun (WGS) entry which is preliminary data.</text>
</comment>
<proteinExistence type="predicted"/>
<evidence type="ECO:0000313" key="1">
    <source>
        <dbReference type="EMBL" id="GAA0736591.1"/>
    </source>
</evidence>
<dbReference type="RefSeq" id="WP_343759805.1">
    <property type="nucleotide sequence ID" value="NZ_BAAACG010000006.1"/>
</dbReference>
<sequence>MENELYNLLKKIHTDFDKRFESLEESNSIIKTQVDKNSLMLEELQANIKIIEKLQTSFSKQLDIFQNKDGQTLGERLGVIELAITNTSKSLNDLTEAIYLVKNAANSNELDIKALKEIANNHYSL</sequence>
<keyword evidence="2" id="KW-1185">Reference proteome</keyword>
<dbReference type="EMBL" id="BAAACG010000006">
    <property type="protein sequence ID" value="GAA0736591.1"/>
    <property type="molecule type" value="Genomic_DNA"/>
</dbReference>
<reference evidence="1 2" key="1">
    <citation type="journal article" date="2019" name="Int. J. Syst. Evol. Microbiol.">
        <title>The Global Catalogue of Microorganisms (GCM) 10K type strain sequencing project: providing services to taxonomists for standard genome sequencing and annotation.</title>
        <authorList>
            <consortium name="The Broad Institute Genomics Platform"/>
            <consortium name="The Broad Institute Genome Sequencing Center for Infectious Disease"/>
            <person name="Wu L."/>
            <person name="Ma J."/>
        </authorList>
    </citation>
    <scope>NUCLEOTIDE SEQUENCE [LARGE SCALE GENOMIC DNA]</scope>
    <source>
        <strain evidence="1 2">JCM 1407</strain>
    </source>
</reference>
<gene>
    <name evidence="1" type="ORF">GCM10008906_11790</name>
</gene>
<accession>A0ABN1JD82</accession>
<dbReference type="Proteomes" id="UP001501510">
    <property type="component" value="Unassembled WGS sequence"/>
</dbReference>
<evidence type="ECO:0000313" key="2">
    <source>
        <dbReference type="Proteomes" id="UP001501510"/>
    </source>
</evidence>
<organism evidence="1 2">
    <name type="scientific">Clostridium oceanicum</name>
    <dbReference type="NCBI Taxonomy" id="1543"/>
    <lineage>
        <taxon>Bacteria</taxon>
        <taxon>Bacillati</taxon>
        <taxon>Bacillota</taxon>
        <taxon>Clostridia</taxon>
        <taxon>Eubacteriales</taxon>
        <taxon>Clostridiaceae</taxon>
        <taxon>Clostridium</taxon>
    </lineage>
</organism>